<dbReference type="Pfam" id="PF18052">
    <property type="entry name" value="Rx_N"/>
    <property type="match status" value="1"/>
</dbReference>
<comment type="caution">
    <text evidence="6">The sequence shown here is derived from an EMBL/GenBank/DDBJ whole genome shotgun (WGS) entry which is preliminary data.</text>
</comment>
<dbReference type="PANTHER" id="PTHR36766">
    <property type="entry name" value="PLANT BROAD-SPECTRUM MILDEW RESISTANCE PROTEIN RPW8"/>
    <property type="match status" value="1"/>
</dbReference>
<evidence type="ECO:0000313" key="6">
    <source>
        <dbReference type="EMBL" id="RZC28314.1"/>
    </source>
</evidence>
<evidence type="ECO:0000256" key="3">
    <source>
        <dbReference type="ARBA" id="ARBA00022821"/>
    </source>
</evidence>
<feature type="domain" description="Disease resistance N-terminal" evidence="5">
    <location>
        <begin position="7"/>
        <end position="87"/>
    </location>
</feature>
<keyword evidence="4" id="KW-0067">ATP-binding</keyword>
<reference evidence="6 7" key="1">
    <citation type="submission" date="2018-09" db="EMBL/GenBank/DDBJ databases">
        <title>A high-quality reference genome of wild soybean provides a powerful tool to mine soybean genomes.</title>
        <authorList>
            <person name="Xie M."/>
            <person name="Chung C.Y.L."/>
            <person name="Li M.-W."/>
            <person name="Wong F.-L."/>
            <person name="Chan T.-F."/>
            <person name="Lam H.-M."/>
        </authorList>
    </citation>
    <scope>NUCLEOTIDE SEQUENCE [LARGE SCALE GENOMIC DNA]</scope>
    <source>
        <strain evidence="7">cv. W05</strain>
        <tissue evidence="6">Hypocotyl of etiolated seedlings</tissue>
    </source>
</reference>
<keyword evidence="2" id="KW-0547">Nucleotide-binding</keyword>
<evidence type="ECO:0000313" key="7">
    <source>
        <dbReference type="Proteomes" id="UP000289340"/>
    </source>
</evidence>
<organism evidence="6 7">
    <name type="scientific">Glycine soja</name>
    <name type="common">Wild soybean</name>
    <dbReference type="NCBI Taxonomy" id="3848"/>
    <lineage>
        <taxon>Eukaryota</taxon>
        <taxon>Viridiplantae</taxon>
        <taxon>Streptophyta</taxon>
        <taxon>Embryophyta</taxon>
        <taxon>Tracheophyta</taxon>
        <taxon>Spermatophyta</taxon>
        <taxon>Magnoliopsida</taxon>
        <taxon>eudicotyledons</taxon>
        <taxon>Gunneridae</taxon>
        <taxon>Pentapetalae</taxon>
        <taxon>rosids</taxon>
        <taxon>fabids</taxon>
        <taxon>Fabales</taxon>
        <taxon>Fabaceae</taxon>
        <taxon>Papilionoideae</taxon>
        <taxon>50 kb inversion clade</taxon>
        <taxon>NPAAA clade</taxon>
        <taxon>indigoferoid/millettioid clade</taxon>
        <taxon>Phaseoleae</taxon>
        <taxon>Glycine</taxon>
        <taxon>Glycine subgen. Soja</taxon>
    </lineage>
</organism>
<protein>
    <submittedName>
        <fullName evidence="6">Putative disease resistance protein RGA3</fullName>
    </submittedName>
</protein>
<accession>A0A445LYF4</accession>
<dbReference type="GO" id="GO:0005524">
    <property type="term" value="F:ATP binding"/>
    <property type="evidence" value="ECO:0007669"/>
    <property type="project" value="UniProtKB-KW"/>
</dbReference>
<keyword evidence="3" id="KW-0611">Plant defense</keyword>
<dbReference type="Gene3D" id="1.20.5.4130">
    <property type="match status" value="1"/>
</dbReference>
<gene>
    <name evidence="6" type="ORF">D0Y65_000351</name>
</gene>
<dbReference type="PANTHER" id="PTHR36766:SF42">
    <property type="entry name" value="NB-ARC DOMAIN DISEASE RESISTANCE PROTEIN"/>
    <property type="match status" value="1"/>
</dbReference>
<evidence type="ECO:0000256" key="2">
    <source>
        <dbReference type="ARBA" id="ARBA00022741"/>
    </source>
</evidence>
<keyword evidence="7" id="KW-1185">Reference proteome</keyword>
<evidence type="ECO:0000256" key="1">
    <source>
        <dbReference type="ARBA" id="ARBA00022737"/>
    </source>
</evidence>
<evidence type="ECO:0000256" key="4">
    <source>
        <dbReference type="ARBA" id="ARBA00022840"/>
    </source>
</evidence>
<dbReference type="EMBL" id="QZWG01000001">
    <property type="protein sequence ID" value="RZC28314.1"/>
    <property type="molecule type" value="Genomic_DNA"/>
</dbReference>
<keyword evidence="1" id="KW-0677">Repeat</keyword>
<dbReference type="AlphaFoldDB" id="A0A445LYF4"/>
<sequence>MAEAVFKVVLENLSSLAATELGTLLGFNGEKKKLHNMFTAIKAKFQDAEEKQFSNEAIKDWLGKLTDASYELDDVLEECAYEELWLEYEVKCCLSEMVDLEKQHLSNTSSIMRREVEGLQHLTAMKNLTVYDLRNLESLPGCLGNLSLLKSLTLKDLPKLESFPDCFENLPLLLKLTILRCPKLRCLSESLSFNNMKILWIICCCPKLRKRSEKKTGEDWPKIAHISLIHM</sequence>
<name>A0A445LYF4_GLYSO</name>
<dbReference type="GO" id="GO:0006952">
    <property type="term" value="P:defense response"/>
    <property type="evidence" value="ECO:0007669"/>
    <property type="project" value="UniProtKB-KW"/>
</dbReference>
<proteinExistence type="predicted"/>
<dbReference type="SUPFAM" id="SSF52058">
    <property type="entry name" value="L domain-like"/>
    <property type="match status" value="1"/>
</dbReference>
<dbReference type="Proteomes" id="UP000289340">
    <property type="component" value="Chromosome 1"/>
</dbReference>
<evidence type="ECO:0000259" key="5">
    <source>
        <dbReference type="Pfam" id="PF18052"/>
    </source>
</evidence>
<dbReference type="InterPro" id="IPR041118">
    <property type="entry name" value="Rx_N"/>
</dbReference>